<protein>
    <submittedName>
        <fullName evidence="3">Uncharacterized protein</fullName>
    </submittedName>
</protein>
<name>A0AAN6XPS9_9PEZI</name>
<dbReference type="Proteomes" id="UP001303160">
    <property type="component" value="Unassembled WGS sequence"/>
</dbReference>
<sequence length="900" mass="102641">MLIALSPFRLVPATGTGLASRFKLVIAQPQRRWMDLKPHQKEKWRTLPWDHQVYLQLLRKHKAAIDSDKGDSLGWDRPLMPFVMRRGTIMYDMSLKHYVLLLNGVSISARLDDPIQEPVLTADAYMLTSKIKEAIPWRVHWAGLDTEPSVDPNEAPWDIHVRTEYDIRPKENPNLPVTKISRFFDKEFSLPIMGTGTLTIPIKHLADAVPKRWFSATEESMGRLDPFAVIGPRTRDLYAFCPTLLDADVGLIDAHHHGRKDISSSSAHWPFEKRTCLVFSHQGPTKEEGRRMLSAAEKLAQRFKELGRVRTATVNRVSLHDIIQKVLPDFEDGRKPNKKKLNLSRILIARALEKRRGTTVMIYISKDMPRLAFVQLLEAASKMQEDTAVILAVVGRAPYKHIFNHESELVRETFATEIIFRPPLKQALPLTPQEPEPTPEEDEKMRIIMERLLSHHEQRKIREREEAEKIRRKEEHEKRLAAIRKEAKRQREAEIQERIREEKRAERERQIAEEKKIQVKKDVDAWYEAAVQHEIAASLREQELESHATRKAGQDPDTFGSPDDTEMEIEEAQPSKGSIAIQDGDICMEKEGSITVMDGFLNKRDGSIVIKTGFVNMDNGSIAFLQRSDMTYFEEDLGTLSISFEDGVSSHASGPANNKRLGLVTDDEVGAHPDLMSLTDAVITITDGSIEIKKGSIKVVGEEGFDDAKKILSSIRIKRGAIHIVSGSATFKEGMKGFIKCSFDISETTLDFKDGFSDVKQVDDSHLYSVGNWGTGYRPMIDSNGPSYNSWGGYEPKIVHHDTARERVLKRQEAVLAAAKAEKEAQMKREQAEKQAQMRREQEEKEAQMKREQAEKKARMEREQAEEEERKRKEVIAQKRAALLAKLPVSFLSERKRKGK</sequence>
<reference evidence="3" key="1">
    <citation type="journal article" date="2023" name="Mol. Phylogenet. Evol.">
        <title>Genome-scale phylogeny and comparative genomics of the fungal order Sordariales.</title>
        <authorList>
            <person name="Hensen N."/>
            <person name="Bonometti L."/>
            <person name="Westerberg I."/>
            <person name="Brannstrom I.O."/>
            <person name="Guillou S."/>
            <person name="Cros-Aarteil S."/>
            <person name="Calhoun S."/>
            <person name="Haridas S."/>
            <person name="Kuo A."/>
            <person name="Mondo S."/>
            <person name="Pangilinan J."/>
            <person name="Riley R."/>
            <person name="LaButti K."/>
            <person name="Andreopoulos B."/>
            <person name="Lipzen A."/>
            <person name="Chen C."/>
            <person name="Yan M."/>
            <person name="Daum C."/>
            <person name="Ng V."/>
            <person name="Clum A."/>
            <person name="Steindorff A."/>
            <person name="Ohm R.A."/>
            <person name="Martin F."/>
            <person name="Silar P."/>
            <person name="Natvig D.O."/>
            <person name="Lalanne C."/>
            <person name="Gautier V."/>
            <person name="Ament-Velasquez S.L."/>
            <person name="Kruys A."/>
            <person name="Hutchinson M.I."/>
            <person name="Powell A.J."/>
            <person name="Barry K."/>
            <person name="Miller A.N."/>
            <person name="Grigoriev I.V."/>
            <person name="Debuchy R."/>
            <person name="Gladieux P."/>
            <person name="Hiltunen Thoren M."/>
            <person name="Johannesson H."/>
        </authorList>
    </citation>
    <scope>NUCLEOTIDE SEQUENCE</scope>
    <source>
        <strain evidence="3">CBS 315.58</strain>
    </source>
</reference>
<evidence type="ECO:0000313" key="3">
    <source>
        <dbReference type="EMBL" id="KAK4204604.1"/>
    </source>
</evidence>
<evidence type="ECO:0000256" key="2">
    <source>
        <dbReference type="SAM" id="MobiDB-lite"/>
    </source>
</evidence>
<organism evidence="3 4">
    <name type="scientific">Triangularia verruculosa</name>
    <dbReference type="NCBI Taxonomy" id="2587418"/>
    <lineage>
        <taxon>Eukaryota</taxon>
        <taxon>Fungi</taxon>
        <taxon>Dikarya</taxon>
        <taxon>Ascomycota</taxon>
        <taxon>Pezizomycotina</taxon>
        <taxon>Sordariomycetes</taxon>
        <taxon>Sordariomycetidae</taxon>
        <taxon>Sordariales</taxon>
        <taxon>Podosporaceae</taxon>
        <taxon>Triangularia</taxon>
    </lineage>
</organism>
<reference evidence="3" key="2">
    <citation type="submission" date="2023-05" db="EMBL/GenBank/DDBJ databases">
        <authorList>
            <consortium name="Lawrence Berkeley National Laboratory"/>
            <person name="Steindorff A."/>
            <person name="Hensen N."/>
            <person name="Bonometti L."/>
            <person name="Westerberg I."/>
            <person name="Brannstrom I.O."/>
            <person name="Guillou S."/>
            <person name="Cros-Aarteil S."/>
            <person name="Calhoun S."/>
            <person name="Haridas S."/>
            <person name="Kuo A."/>
            <person name="Mondo S."/>
            <person name="Pangilinan J."/>
            <person name="Riley R."/>
            <person name="Labutti K."/>
            <person name="Andreopoulos B."/>
            <person name="Lipzen A."/>
            <person name="Chen C."/>
            <person name="Yanf M."/>
            <person name="Daum C."/>
            <person name="Ng V."/>
            <person name="Clum A."/>
            <person name="Ohm R."/>
            <person name="Martin F."/>
            <person name="Silar P."/>
            <person name="Natvig D."/>
            <person name="Lalanne C."/>
            <person name="Gautier V."/>
            <person name="Ament-Velasquez S.L."/>
            <person name="Kruys A."/>
            <person name="Hutchinson M.I."/>
            <person name="Powell A.J."/>
            <person name="Barry K."/>
            <person name="Miller A.N."/>
            <person name="Grigoriev I.V."/>
            <person name="Debuchy R."/>
            <person name="Gladieux P."/>
            <person name="Thoren M.H."/>
            <person name="Johannesson H."/>
        </authorList>
    </citation>
    <scope>NUCLEOTIDE SEQUENCE</scope>
    <source>
        <strain evidence="3">CBS 315.58</strain>
    </source>
</reference>
<keyword evidence="4" id="KW-1185">Reference proteome</keyword>
<dbReference type="AlphaFoldDB" id="A0AAN6XPS9"/>
<comment type="caution">
    <text evidence="3">The sequence shown here is derived from an EMBL/GenBank/DDBJ whole genome shotgun (WGS) entry which is preliminary data.</text>
</comment>
<feature type="compositionally biased region" description="Basic and acidic residues" evidence="2">
    <location>
        <begin position="545"/>
        <end position="554"/>
    </location>
</feature>
<accession>A0AAN6XPS9</accession>
<dbReference type="EMBL" id="MU863881">
    <property type="protein sequence ID" value="KAK4204604.1"/>
    <property type="molecule type" value="Genomic_DNA"/>
</dbReference>
<gene>
    <name evidence="3" type="ORF">QBC40DRAFT_216876</name>
</gene>
<evidence type="ECO:0000256" key="1">
    <source>
        <dbReference type="SAM" id="Coils"/>
    </source>
</evidence>
<proteinExistence type="predicted"/>
<feature type="region of interest" description="Disordered" evidence="2">
    <location>
        <begin position="820"/>
        <end position="873"/>
    </location>
</feature>
<keyword evidence="1" id="KW-0175">Coiled coil</keyword>
<evidence type="ECO:0000313" key="4">
    <source>
        <dbReference type="Proteomes" id="UP001303160"/>
    </source>
</evidence>
<feature type="coiled-coil region" evidence="1">
    <location>
        <begin position="453"/>
        <end position="522"/>
    </location>
</feature>
<feature type="region of interest" description="Disordered" evidence="2">
    <location>
        <begin position="545"/>
        <end position="577"/>
    </location>
</feature>